<keyword evidence="3" id="KW-1185">Reference proteome</keyword>
<organism evidence="3 4">
    <name type="scientific">Panagrellus redivivus</name>
    <name type="common">Microworm</name>
    <dbReference type="NCBI Taxonomy" id="6233"/>
    <lineage>
        <taxon>Eukaryota</taxon>
        <taxon>Metazoa</taxon>
        <taxon>Ecdysozoa</taxon>
        <taxon>Nematoda</taxon>
        <taxon>Chromadorea</taxon>
        <taxon>Rhabditida</taxon>
        <taxon>Tylenchina</taxon>
        <taxon>Panagrolaimomorpha</taxon>
        <taxon>Panagrolaimoidea</taxon>
        <taxon>Panagrolaimidae</taxon>
        <taxon>Panagrellus</taxon>
    </lineage>
</organism>
<feature type="compositionally biased region" description="Low complexity" evidence="2">
    <location>
        <begin position="256"/>
        <end position="279"/>
    </location>
</feature>
<dbReference type="AlphaFoldDB" id="A0A7E4VL48"/>
<evidence type="ECO:0000313" key="4">
    <source>
        <dbReference type="WBParaSite" id="Pan_g22191.t1"/>
    </source>
</evidence>
<feature type="compositionally biased region" description="Low complexity" evidence="2">
    <location>
        <begin position="463"/>
        <end position="475"/>
    </location>
</feature>
<feature type="region of interest" description="Disordered" evidence="2">
    <location>
        <begin position="67"/>
        <end position="95"/>
    </location>
</feature>
<feature type="compositionally biased region" description="Basic and acidic residues" evidence="2">
    <location>
        <begin position="381"/>
        <end position="396"/>
    </location>
</feature>
<feature type="region of interest" description="Disordered" evidence="2">
    <location>
        <begin position="256"/>
        <end position="298"/>
    </location>
</feature>
<reference evidence="4" key="2">
    <citation type="submission" date="2020-10" db="UniProtKB">
        <authorList>
            <consortium name="WormBaseParasite"/>
        </authorList>
    </citation>
    <scope>IDENTIFICATION</scope>
</reference>
<accession>A0A7E4VL48</accession>
<evidence type="ECO:0000313" key="3">
    <source>
        <dbReference type="Proteomes" id="UP000492821"/>
    </source>
</evidence>
<name>A0A7E4VL48_PANRE</name>
<feature type="region of interest" description="Disordered" evidence="2">
    <location>
        <begin position="376"/>
        <end position="489"/>
    </location>
</feature>
<feature type="coiled-coil region" evidence="1">
    <location>
        <begin position="578"/>
        <end position="605"/>
    </location>
</feature>
<reference evidence="3" key="1">
    <citation type="journal article" date="2013" name="Genetics">
        <title>The draft genome and transcriptome of Panagrellus redivivus are shaped by the harsh demands of a free-living lifestyle.</title>
        <authorList>
            <person name="Srinivasan J."/>
            <person name="Dillman A.R."/>
            <person name="Macchietto M.G."/>
            <person name="Heikkinen L."/>
            <person name="Lakso M."/>
            <person name="Fracchia K.M."/>
            <person name="Antoshechkin I."/>
            <person name="Mortazavi A."/>
            <person name="Wong G."/>
            <person name="Sternberg P.W."/>
        </authorList>
    </citation>
    <scope>NUCLEOTIDE SEQUENCE [LARGE SCALE GENOMIC DNA]</scope>
    <source>
        <strain evidence="3">MT8872</strain>
    </source>
</reference>
<dbReference type="WBParaSite" id="Pan_g22191.t1">
    <property type="protein sequence ID" value="Pan_g22191.t1"/>
    <property type="gene ID" value="Pan_g22191"/>
</dbReference>
<evidence type="ECO:0000256" key="2">
    <source>
        <dbReference type="SAM" id="MobiDB-lite"/>
    </source>
</evidence>
<proteinExistence type="predicted"/>
<sequence>MMFGDEGNGYFPGGSVDTVWKPHPTHNDLNNHGLQNSKLSTWAPPGSRGNNKNDFVYDDASAKAAWNGRGLGGPSGGDNKPGNNAWGPPSNADPLGTDILDQELMHMNIGKPPDGFGHGGGGQWGRQEVNQATPWNVDAGGAMGGRPPFGGPDGMHPPGRGFMQQQLHFDNEPTSQWRGQWDMDFGNKPGPGPDFGGPPFGNMPMGNQFGHGRHNFVPPQQQAYNDRMMHNGPHFSHGHRQPQQQPWMNDKFGNNGHHGMHHPMNGPNNGGRFPFGHPGQQPPHGGPPSMMMQPGRPPLMPMQPPHHNHHPGASVNAVPPAFAMGTFQPQVQNDDSMWQDPNGDLRKWQRDTGTALWGDPAKQNSSEIRRWIQPPNDEDAENLHHPDPLREGKDELESGWGPPPAPPGQKSQPVAAAPQPPVQPIGGGWSDGPRGPPPSNFGMAPGSNSFVHVPPHANNGWSAAPAAPAQAAPAADWTRAGPPPFAAPPLGGFDFQVPVQHTTNDTEASKIATKLRLAVSKNLLDMNLLNSSGALTNHHLATSTLNLLNTMLNHVAHVEHLEARKESIAMDPSRKMEVDRINAEMAEVKAELDQYRDKIHNALSAPRVSLADELASIDNLPSSGVDLPTPLGNEVGQLW</sequence>
<keyword evidence="1" id="KW-0175">Coiled coil</keyword>
<protein>
    <submittedName>
        <fullName evidence="4">Protein Gawky</fullName>
    </submittedName>
</protein>
<evidence type="ECO:0000256" key="1">
    <source>
        <dbReference type="SAM" id="Coils"/>
    </source>
</evidence>
<dbReference type="Proteomes" id="UP000492821">
    <property type="component" value="Unassembled WGS sequence"/>
</dbReference>